<protein>
    <submittedName>
        <fullName evidence="1">Uncharacterized protein</fullName>
    </submittedName>
</protein>
<keyword evidence="2" id="KW-1185">Reference proteome</keyword>
<evidence type="ECO:0000313" key="1">
    <source>
        <dbReference type="EMBL" id="TRY73692.1"/>
    </source>
</evidence>
<dbReference type="Proteomes" id="UP000318571">
    <property type="component" value="Chromosome 3"/>
</dbReference>
<dbReference type="AlphaFoldDB" id="A0A553P7N3"/>
<gene>
    <name evidence="1" type="ORF">TCAL_15751</name>
</gene>
<name>A0A553P7N3_TIGCA</name>
<evidence type="ECO:0000313" key="2">
    <source>
        <dbReference type="Proteomes" id="UP000318571"/>
    </source>
</evidence>
<comment type="caution">
    <text evidence="1">The sequence shown here is derived from an EMBL/GenBank/DDBJ whole genome shotgun (WGS) entry which is preliminary data.</text>
</comment>
<sequence length="58" mass="6679">MMEKQLKWLLHPSPRPGAEAFLPLVVQLSYQMRNSLLDLVERTWDGLFPETDTCTSST</sequence>
<accession>A0A553P7N3</accession>
<dbReference type="EMBL" id="VCGU01000007">
    <property type="protein sequence ID" value="TRY73692.1"/>
    <property type="molecule type" value="Genomic_DNA"/>
</dbReference>
<organism evidence="1 2">
    <name type="scientific">Tigriopus californicus</name>
    <name type="common">Marine copepod</name>
    <dbReference type="NCBI Taxonomy" id="6832"/>
    <lineage>
        <taxon>Eukaryota</taxon>
        <taxon>Metazoa</taxon>
        <taxon>Ecdysozoa</taxon>
        <taxon>Arthropoda</taxon>
        <taxon>Crustacea</taxon>
        <taxon>Multicrustacea</taxon>
        <taxon>Hexanauplia</taxon>
        <taxon>Copepoda</taxon>
        <taxon>Harpacticoida</taxon>
        <taxon>Harpacticidae</taxon>
        <taxon>Tigriopus</taxon>
    </lineage>
</organism>
<reference evidence="1 2" key="1">
    <citation type="journal article" date="2018" name="Nat. Ecol. Evol.">
        <title>Genomic signatures of mitonuclear coevolution across populations of Tigriopus californicus.</title>
        <authorList>
            <person name="Barreto F.S."/>
            <person name="Watson E.T."/>
            <person name="Lima T.G."/>
            <person name="Willett C.S."/>
            <person name="Edmands S."/>
            <person name="Li W."/>
            <person name="Burton R.S."/>
        </authorList>
    </citation>
    <scope>NUCLEOTIDE SEQUENCE [LARGE SCALE GENOMIC DNA]</scope>
    <source>
        <strain evidence="1 2">San Diego</strain>
    </source>
</reference>
<proteinExistence type="predicted"/>